<reference evidence="1 2" key="1">
    <citation type="submission" date="2020-07" db="EMBL/GenBank/DDBJ databases">
        <title>Comparative genomics of pyrophilous fungi reveals a link between fire events and developmental genes.</title>
        <authorList>
            <consortium name="DOE Joint Genome Institute"/>
            <person name="Steindorff A.S."/>
            <person name="Carver A."/>
            <person name="Calhoun S."/>
            <person name="Stillman K."/>
            <person name="Liu H."/>
            <person name="Lipzen A."/>
            <person name="Pangilinan J."/>
            <person name="Labutti K."/>
            <person name="Bruns T.D."/>
            <person name="Grigoriev I.V."/>
        </authorList>
    </citation>
    <scope>NUCLEOTIDE SEQUENCE [LARGE SCALE GENOMIC DNA]</scope>
    <source>
        <strain evidence="1 2">CBS 144469</strain>
    </source>
</reference>
<organism evidence="1 2">
    <name type="scientific">Ephemerocybe angulata</name>
    <dbReference type="NCBI Taxonomy" id="980116"/>
    <lineage>
        <taxon>Eukaryota</taxon>
        <taxon>Fungi</taxon>
        <taxon>Dikarya</taxon>
        <taxon>Basidiomycota</taxon>
        <taxon>Agaricomycotina</taxon>
        <taxon>Agaricomycetes</taxon>
        <taxon>Agaricomycetidae</taxon>
        <taxon>Agaricales</taxon>
        <taxon>Agaricineae</taxon>
        <taxon>Psathyrellaceae</taxon>
        <taxon>Ephemerocybe</taxon>
    </lineage>
</organism>
<comment type="caution">
    <text evidence="1">The sequence shown here is derived from an EMBL/GenBank/DDBJ whole genome shotgun (WGS) entry which is preliminary data.</text>
</comment>
<dbReference type="Proteomes" id="UP000521943">
    <property type="component" value="Unassembled WGS sequence"/>
</dbReference>
<evidence type="ECO:0000313" key="2">
    <source>
        <dbReference type="Proteomes" id="UP000521943"/>
    </source>
</evidence>
<gene>
    <name evidence="1" type="ORF">DFP72DRAFT_623210</name>
</gene>
<proteinExistence type="predicted"/>
<accession>A0A8H6MAT4</accession>
<name>A0A8H6MAT4_9AGAR</name>
<dbReference type="OrthoDB" id="2836053at2759"/>
<dbReference type="EMBL" id="JACGCI010000009">
    <property type="protein sequence ID" value="KAF6761480.1"/>
    <property type="molecule type" value="Genomic_DNA"/>
</dbReference>
<protein>
    <submittedName>
        <fullName evidence="1">Uncharacterized protein</fullName>
    </submittedName>
</protein>
<dbReference type="AlphaFoldDB" id="A0A8H6MAT4"/>
<keyword evidence="2" id="KW-1185">Reference proteome</keyword>
<evidence type="ECO:0000313" key="1">
    <source>
        <dbReference type="EMBL" id="KAF6761480.1"/>
    </source>
</evidence>
<sequence>MAILPPELVGEVLQHAWTSPMSVAEQKALLSSALLVSPSWAVTCMGILGGDVHILDRSFMEYYFQLLRGESILFQFGKSGHILNDLCRKVTIHVSNPDLPVRPYPSEPEAEKLLSDFLYRLKIYDGALPNLRSLKIQFQNVSCEDVFMYHRLIDFPPQVENLELQYAFNASIPRWMIPMPHFLSSGNNPTWTLPSIRHLRVTGGFDDLMKMVFVCPKIESFEMDACLYWDRKTKRDVRDPNLIRTLFFRGLPEQYEASLPRHVEGEPIQKLFVFTEDPVKAKDGSLTYMWWLSHDFSLGDIVDYENVQYISCKADEVA</sequence>